<evidence type="ECO:0000256" key="1">
    <source>
        <dbReference type="ARBA" id="ARBA00010164"/>
    </source>
</evidence>
<dbReference type="InterPro" id="IPR052028">
    <property type="entry name" value="HipA_Ser/Thr_kinase"/>
</dbReference>
<evidence type="ECO:0000256" key="2">
    <source>
        <dbReference type="ARBA" id="ARBA00022679"/>
    </source>
</evidence>
<accession>A0ABZ3FJ31</accession>
<reference evidence="6 7" key="1">
    <citation type="submission" date="2024-04" db="EMBL/GenBank/DDBJ databases">
        <title>Isolation of an actinomycete strain from pig manure.</title>
        <authorList>
            <person name="Gong T."/>
            <person name="Yu Z."/>
            <person name="An M."/>
            <person name="Wei C."/>
            <person name="Yang W."/>
            <person name="Liu L."/>
        </authorList>
    </citation>
    <scope>NUCLEOTIDE SEQUENCE [LARGE SCALE GENOMIC DNA]</scope>
    <source>
        <strain evidence="6 7">ZF39</strain>
    </source>
</reference>
<name>A0ABZ3FJ31_9ACTN</name>
<feature type="domain" description="HipA N-terminal subdomain 1" evidence="5">
    <location>
        <begin position="6"/>
        <end position="104"/>
    </location>
</feature>
<proteinExistence type="inferred from homology"/>
<dbReference type="NCBIfam" id="TIGR03071">
    <property type="entry name" value="couple_hipA"/>
    <property type="match status" value="1"/>
</dbReference>
<keyword evidence="3" id="KW-0418">Kinase</keyword>
<evidence type="ECO:0000259" key="4">
    <source>
        <dbReference type="Pfam" id="PF07804"/>
    </source>
</evidence>
<dbReference type="PANTHER" id="PTHR37419:SF1">
    <property type="entry name" value="SERINE_THREONINE-PROTEIN KINASE TOXIN HIPA"/>
    <property type="match status" value="1"/>
</dbReference>
<organism evidence="6 7">
    <name type="scientific">Ammonicoccus fulvus</name>
    <dbReference type="NCBI Taxonomy" id="3138240"/>
    <lineage>
        <taxon>Bacteria</taxon>
        <taxon>Bacillati</taxon>
        <taxon>Actinomycetota</taxon>
        <taxon>Actinomycetes</taxon>
        <taxon>Propionibacteriales</taxon>
        <taxon>Propionibacteriaceae</taxon>
        <taxon>Ammonicoccus</taxon>
    </lineage>
</organism>
<evidence type="ECO:0000313" key="6">
    <source>
        <dbReference type="EMBL" id="XAN05986.1"/>
    </source>
</evidence>
<evidence type="ECO:0000256" key="3">
    <source>
        <dbReference type="ARBA" id="ARBA00022777"/>
    </source>
</evidence>
<dbReference type="Pfam" id="PF07804">
    <property type="entry name" value="HipA_C"/>
    <property type="match status" value="1"/>
</dbReference>
<keyword evidence="7" id="KW-1185">Reference proteome</keyword>
<dbReference type="EMBL" id="CP154795">
    <property type="protein sequence ID" value="XAN05986.1"/>
    <property type="molecule type" value="Genomic_DNA"/>
</dbReference>
<evidence type="ECO:0000313" key="7">
    <source>
        <dbReference type="Proteomes" id="UP001442841"/>
    </source>
</evidence>
<dbReference type="PANTHER" id="PTHR37419">
    <property type="entry name" value="SERINE/THREONINE-PROTEIN KINASE TOXIN HIPA"/>
    <property type="match status" value="1"/>
</dbReference>
<gene>
    <name evidence="6" type="ORF">AADG42_01225</name>
</gene>
<dbReference type="RefSeq" id="WP_425307422.1">
    <property type="nucleotide sequence ID" value="NZ_CP154795.1"/>
</dbReference>
<comment type="similarity">
    <text evidence="1">Belongs to the HipA Ser/Thr kinase family.</text>
</comment>
<sequence>MSVSTLSVFLDHTRVGHVTRADGPSRFSYDPEYLANEEFIPVSLSFRSSPAPQTQRVTQAWLQGILPANEQARTTIARRAGVRPTDLLGLLAEVGLDCPGAVRLCQPGEESALIERGGDLRPMSDDAIADRLAVMAEAGDNWIIPGDESWSLGGAQSKFTLTRRGDAWYRPLGGVASTHVVKEGAPGVRLQALNEHVCLSALRQIGMETVRSEYREFDDRPAILVERFDRLHGTDGTIRRLHQEDLCQGLAQVSAYERRGGPTVQMISQLLRSQVGEESNQRFVEALIANYALGAPDGHARNYSILLLPGGRAVLAPLYDVASALPYRVADQQGGRLVMREVAMNIGGERRFGFVQRSHWLKLFATCGVDPDWGLSRVAGIAAALPGAVSGALAEVGTRAADQLAERFLPAIEHHCVVTGDQASTA</sequence>
<dbReference type="Pfam" id="PF13657">
    <property type="entry name" value="Couple_hipA"/>
    <property type="match status" value="1"/>
</dbReference>
<evidence type="ECO:0000259" key="5">
    <source>
        <dbReference type="Pfam" id="PF13657"/>
    </source>
</evidence>
<dbReference type="InterPro" id="IPR012893">
    <property type="entry name" value="HipA-like_C"/>
</dbReference>
<protein>
    <submittedName>
        <fullName evidence="6">HipA domain-containing protein</fullName>
    </submittedName>
</protein>
<dbReference type="InterPro" id="IPR017508">
    <property type="entry name" value="HipA_N1"/>
</dbReference>
<feature type="domain" description="HipA-like C-terminal" evidence="4">
    <location>
        <begin position="150"/>
        <end position="378"/>
    </location>
</feature>
<keyword evidence="2" id="KW-0808">Transferase</keyword>
<dbReference type="Proteomes" id="UP001442841">
    <property type="component" value="Chromosome"/>
</dbReference>